<accession>A0A2D4DP92</accession>
<dbReference type="RefSeq" id="WP_099983048.1">
    <property type="nucleotide sequence ID" value="NZ_BEWZ01000010.1"/>
</dbReference>
<evidence type="ECO:0000256" key="7">
    <source>
        <dbReference type="SAM" id="SignalP"/>
    </source>
</evidence>
<keyword evidence="2 7" id="KW-0732">Signal</keyword>
<dbReference type="NCBIfam" id="NF047847">
    <property type="entry name" value="SS_mature_LptM"/>
    <property type="match status" value="1"/>
</dbReference>
<keyword evidence="4" id="KW-0564">Palmitate</keyword>
<evidence type="ECO:0000256" key="2">
    <source>
        <dbReference type="ARBA" id="ARBA00022729"/>
    </source>
</evidence>
<proteinExistence type="predicted"/>
<dbReference type="AlphaFoldDB" id="A0A2D4DP92"/>
<gene>
    <name evidence="9" type="ORF">FMV2238Y02_15150</name>
    <name evidence="8" type="ORF">KB584_00945</name>
</gene>
<evidence type="ECO:0000313" key="8">
    <source>
        <dbReference type="EMBL" id="MDV5976060.1"/>
    </source>
</evidence>
<feature type="signal peptide" evidence="7">
    <location>
        <begin position="1"/>
        <end position="20"/>
    </location>
</feature>
<dbReference type="PROSITE" id="PS51257">
    <property type="entry name" value="PROKAR_LIPOPROTEIN"/>
    <property type="match status" value="1"/>
</dbReference>
<reference evidence="9 10" key="1">
    <citation type="submission" date="2018-10" db="EMBL/GenBank/DDBJ databases">
        <authorList>
            <consortium name="Molecular Microbiology and Infection Unit (UMMI)"/>
            <person name="Machado M."/>
        </authorList>
    </citation>
    <scope>NUCLEOTIDE SEQUENCE [LARGE SCALE GENOMIC DNA]</scope>
    <source>
        <strain evidence="9">FMV2238.02</strain>
    </source>
</reference>
<keyword evidence="6 8" id="KW-0449">Lipoprotein</keyword>
<comment type="subcellular location">
    <subcellularLocation>
        <location evidence="1">Cell outer membrane</location>
        <topology evidence="1">Lipid-anchor</topology>
    </subcellularLocation>
</comment>
<feature type="chain" id="PRO_5044573464" evidence="7">
    <location>
        <begin position="21"/>
        <end position="161"/>
    </location>
</feature>
<dbReference type="Proteomes" id="UP001186118">
    <property type="component" value="Unassembled WGS sequence"/>
</dbReference>
<evidence type="ECO:0000256" key="3">
    <source>
        <dbReference type="ARBA" id="ARBA00023136"/>
    </source>
</evidence>
<dbReference type="EMBL" id="UXEP01000021">
    <property type="protein sequence ID" value="VDC43036.1"/>
    <property type="molecule type" value="Genomic_DNA"/>
</dbReference>
<keyword evidence="5" id="KW-0998">Cell outer membrane</keyword>
<name>A0A2D4DP92_STRCB</name>
<dbReference type="InterPro" id="IPR032831">
    <property type="entry name" value="LptM_cons"/>
</dbReference>
<evidence type="ECO:0000256" key="6">
    <source>
        <dbReference type="ARBA" id="ARBA00023288"/>
    </source>
</evidence>
<keyword evidence="10" id="KW-1185">Reference proteome</keyword>
<dbReference type="Proteomes" id="UP000280759">
    <property type="component" value="Unassembled WGS sequence"/>
</dbReference>
<evidence type="ECO:0000313" key="10">
    <source>
        <dbReference type="Proteomes" id="UP000280759"/>
    </source>
</evidence>
<evidence type="ECO:0000313" key="9">
    <source>
        <dbReference type="EMBL" id="VDC43036.1"/>
    </source>
</evidence>
<sequence precursor="true">MKMKKWFCLLFLGLALITLAACGQKTPEGIIKTELKDSYTGYSNSKSYQGLMFREGGDTLTFDKKENSIKNSNGEKIYFSVVSEDDIPPATKGVITKLESQLKGTDYFTIITSSEKNPTIKDSEGGYQIALSDGGKTIRIIELYQDYASDGSYYDFSGKAK</sequence>
<organism evidence="9 10">
    <name type="scientific">Streptococcus canis</name>
    <dbReference type="NCBI Taxonomy" id="1329"/>
    <lineage>
        <taxon>Bacteria</taxon>
        <taxon>Bacillati</taxon>
        <taxon>Bacillota</taxon>
        <taxon>Bacilli</taxon>
        <taxon>Lactobacillales</taxon>
        <taxon>Streptococcaceae</taxon>
        <taxon>Streptococcus</taxon>
    </lineage>
</organism>
<dbReference type="EMBL" id="JAGQEX010000001">
    <property type="protein sequence ID" value="MDV5976060.1"/>
    <property type="molecule type" value="Genomic_DNA"/>
</dbReference>
<evidence type="ECO:0000256" key="1">
    <source>
        <dbReference type="ARBA" id="ARBA00004459"/>
    </source>
</evidence>
<evidence type="ECO:0000256" key="5">
    <source>
        <dbReference type="ARBA" id="ARBA00023237"/>
    </source>
</evidence>
<protein>
    <submittedName>
        <fullName evidence="8">Lipoprotein</fullName>
    </submittedName>
</protein>
<keyword evidence="3" id="KW-0472">Membrane</keyword>
<reference evidence="8" key="2">
    <citation type="submission" date="2021-04" db="EMBL/GenBank/DDBJ databases">
        <title>Draft genomes of 20 S. canis strains.</title>
        <authorList>
            <person name="Pagnossin D."/>
            <person name="Weir W."/>
            <person name="Smith A."/>
            <person name="Ure R."/>
            <person name="Oravcova K."/>
        </authorList>
    </citation>
    <scope>NUCLEOTIDE SEQUENCE</scope>
    <source>
        <strain evidence="8">284</strain>
    </source>
</reference>
<evidence type="ECO:0000256" key="4">
    <source>
        <dbReference type="ARBA" id="ARBA00023139"/>
    </source>
</evidence>